<dbReference type="EMBL" id="SMFQ01000004">
    <property type="protein sequence ID" value="TCJ85126.1"/>
    <property type="molecule type" value="Genomic_DNA"/>
</dbReference>
<evidence type="ECO:0000256" key="1">
    <source>
        <dbReference type="ARBA" id="ARBA00004167"/>
    </source>
</evidence>
<accession>A0A4R1ETY7</accession>
<dbReference type="Pfam" id="PF04228">
    <property type="entry name" value="Zn_peptidase"/>
    <property type="match status" value="1"/>
</dbReference>
<dbReference type="PANTHER" id="PTHR30168">
    <property type="entry name" value="PUTATIVE MEMBRANE PROTEIN YPFJ"/>
    <property type="match status" value="1"/>
</dbReference>
<evidence type="ECO:0000256" key="2">
    <source>
        <dbReference type="ARBA" id="ARBA00022692"/>
    </source>
</evidence>
<feature type="region of interest" description="Disordered" evidence="5">
    <location>
        <begin position="1"/>
        <end position="25"/>
    </location>
</feature>
<evidence type="ECO:0000256" key="3">
    <source>
        <dbReference type="ARBA" id="ARBA00022989"/>
    </source>
</evidence>
<dbReference type="GO" id="GO:0016020">
    <property type="term" value="C:membrane"/>
    <property type="evidence" value="ECO:0007669"/>
    <property type="project" value="UniProtKB-SubCell"/>
</dbReference>
<protein>
    <recommendedName>
        <fullName evidence="9">Metalloprotease</fullName>
    </recommendedName>
</protein>
<name>A0A4R1ETY7_9GAMM</name>
<comment type="subcellular location">
    <subcellularLocation>
        <location evidence="1">Membrane</location>
        <topology evidence="1">Single-pass membrane protein</topology>
    </subcellularLocation>
</comment>
<dbReference type="AlphaFoldDB" id="A0A4R1ETY7"/>
<keyword evidence="4 6" id="KW-0472">Membrane</keyword>
<evidence type="ECO:0008006" key="9">
    <source>
        <dbReference type="Google" id="ProtNLM"/>
    </source>
</evidence>
<keyword evidence="2 6" id="KW-0812">Transmembrane</keyword>
<evidence type="ECO:0000256" key="6">
    <source>
        <dbReference type="SAM" id="Phobius"/>
    </source>
</evidence>
<evidence type="ECO:0000256" key="5">
    <source>
        <dbReference type="SAM" id="MobiDB-lite"/>
    </source>
</evidence>
<gene>
    <name evidence="7" type="ORF">EV695_3092</name>
</gene>
<feature type="compositionally biased region" description="Basic and acidic residues" evidence="5">
    <location>
        <begin position="1"/>
        <end position="17"/>
    </location>
</feature>
<dbReference type="InterPro" id="IPR007343">
    <property type="entry name" value="Uncharacterised_pept_Zn_put"/>
</dbReference>
<dbReference type="Proteomes" id="UP000294887">
    <property type="component" value="Unassembled WGS sequence"/>
</dbReference>
<keyword evidence="3 6" id="KW-1133">Transmembrane helix</keyword>
<reference evidence="7 8" key="1">
    <citation type="submission" date="2019-03" db="EMBL/GenBank/DDBJ databases">
        <title>Genomic Encyclopedia of Type Strains, Phase IV (KMG-IV): sequencing the most valuable type-strain genomes for metagenomic binning, comparative biology and taxonomic classification.</title>
        <authorList>
            <person name="Goeker M."/>
        </authorList>
    </citation>
    <scope>NUCLEOTIDE SEQUENCE [LARGE SCALE GENOMIC DNA]</scope>
    <source>
        <strain evidence="7 8">DSM 24830</strain>
    </source>
</reference>
<evidence type="ECO:0000313" key="7">
    <source>
        <dbReference type="EMBL" id="TCJ85126.1"/>
    </source>
</evidence>
<dbReference type="RefSeq" id="WP_131906834.1">
    <property type="nucleotide sequence ID" value="NZ_BAAAFU010000001.1"/>
</dbReference>
<comment type="caution">
    <text evidence="7">The sequence shown here is derived from an EMBL/GenBank/DDBJ whole genome shotgun (WGS) entry which is preliminary data.</text>
</comment>
<dbReference type="OrthoDB" id="9774900at2"/>
<keyword evidence="8" id="KW-1185">Reference proteome</keyword>
<organism evidence="7 8">
    <name type="scientific">Cocleimonas flava</name>
    <dbReference type="NCBI Taxonomy" id="634765"/>
    <lineage>
        <taxon>Bacteria</taxon>
        <taxon>Pseudomonadati</taxon>
        <taxon>Pseudomonadota</taxon>
        <taxon>Gammaproteobacteria</taxon>
        <taxon>Thiotrichales</taxon>
        <taxon>Thiotrichaceae</taxon>
        <taxon>Cocleimonas</taxon>
    </lineage>
</organism>
<dbReference type="PANTHER" id="PTHR30168:SF0">
    <property type="entry name" value="INNER MEMBRANE PROTEIN"/>
    <property type="match status" value="1"/>
</dbReference>
<proteinExistence type="predicted"/>
<feature type="transmembrane region" description="Helical" evidence="6">
    <location>
        <begin position="48"/>
        <end position="67"/>
    </location>
</feature>
<evidence type="ECO:0000256" key="4">
    <source>
        <dbReference type="ARBA" id="ARBA00023136"/>
    </source>
</evidence>
<evidence type="ECO:0000313" key="8">
    <source>
        <dbReference type="Proteomes" id="UP000294887"/>
    </source>
</evidence>
<sequence length="291" mass="31432">MKWRDRKQSTHVDDRRGRSGGGGGRGLPSIGTLMFLWPIVKPLLRSKLGIAVVGIGAAAYFIGPSLLGMGGSSSSSDIDPNSEDAAFIKTVHGDIETVWAKIFAQAGQRYPVPELVLYTGSTSSGCGPASSRMGPFYCPADTKIYVDMGFFDDLKNKHGAGGDFARAYVLAHEVGHHIQNLEGTLDKVETAKHRVTGNDKNQLQVRVELQADCYAGVWANHVQKQFKALEPGDLEEALTAAASIGDDRLQKQAQGFAIPHTFTHGSSKQRVEWFARGVKNGRVQDCQTFGG</sequence>